<keyword evidence="5" id="KW-0680">Restriction system</keyword>
<protein>
    <recommendedName>
        <fullName evidence="1">DNA (cytosine-5-)-methyltransferase</fullName>
        <ecNumber evidence="1">2.1.1.37</ecNumber>
    </recommendedName>
</protein>
<dbReference type="GO" id="GO:0003677">
    <property type="term" value="F:DNA binding"/>
    <property type="evidence" value="ECO:0007669"/>
    <property type="project" value="TreeGrafter"/>
</dbReference>
<evidence type="ECO:0000256" key="5">
    <source>
        <dbReference type="ARBA" id="ARBA00022747"/>
    </source>
</evidence>
<dbReference type="GO" id="GO:0009307">
    <property type="term" value="P:DNA restriction-modification system"/>
    <property type="evidence" value="ECO:0007669"/>
    <property type="project" value="UniProtKB-KW"/>
</dbReference>
<sequence length="612" mass="67574">MLNLKTEFTFVSVCSGIGGGTLGFAEALTEYMGYVAKFRPLYGIDVDPEICKDYENLTGDPCYNLDLFDRQQYIDWHGHEPPEGWEEVTPDLIRRLSDGVAPDVVFFSAPCKGFSGLLPKESAKSKKYQALNKLYWRVMWLYMEAFPEDGPALIISENVPRIKARGADWLKKCRELCESRGYAFHNSDHDCGEIGGLAQIRHRNMSVARNQQKCSVWLHQPPKKKHKTIGEVIGPLPLPGDTDACGPLHKLPRLQWKVWMRLAMIPAGGDWRDLEKYDHTKYGVLGYKPRGGALAVEDWDSTSRAVTGGAGFGRSNGAAAINDMRFGTNANRHVSHYRVEPMDGVAGTVTGATHVANGRICVSDTRLKDRESRHPGVYQIVKFEEVGPCVTGTRFGSGAPAIADPRVKAGTHSRQDDYGVYNWHDTAKTVRGAGRTMNSRSSIADPRINCKLRAGTYGVVDWNGTAPTIAGSIDIHQGTAAFADPRVGNDSDAYEPAEEFQIPEDKKNGVWIILSPHDGAWHRPLTTYELAMLQGFPSHMPDGKPFQLVGGNDAKWRERIGNAVPPAAARAIAESMLLTLMASQTGDWFGLSMEPVWVAPEENEVKEPALVH</sequence>
<dbReference type="OrthoDB" id="9813719at2"/>
<dbReference type="PANTHER" id="PTHR10629:SF52">
    <property type="entry name" value="DNA (CYTOSINE-5)-METHYLTRANSFERASE 1"/>
    <property type="match status" value="1"/>
</dbReference>
<keyword evidence="7" id="KW-1185">Reference proteome</keyword>
<dbReference type="RefSeq" id="WP_038094673.1">
    <property type="nucleotide sequence ID" value="NZ_JMIR01000063.1"/>
</dbReference>
<evidence type="ECO:0000256" key="1">
    <source>
        <dbReference type="ARBA" id="ARBA00011975"/>
    </source>
</evidence>
<dbReference type="Gene3D" id="3.40.50.150">
    <property type="entry name" value="Vaccinia Virus protein VP39"/>
    <property type="match status" value="1"/>
</dbReference>
<dbReference type="EMBL" id="JMIR01000063">
    <property type="protein sequence ID" value="KEO80868.1"/>
    <property type="molecule type" value="Genomic_DNA"/>
</dbReference>
<evidence type="ECO:0000313" key="7">
    <source>
        <dbReference type="Proteomes" id="UP000027931"/>
    </source>
</evidence>
<dbReference type="EC" id="2.1.1.37" evidence="1"/>
<evidence type="ECO:0000256" key="4">
    <source>
        <dbReference type="ARBA" id="ARBA00022691"/>
    </source>
</evidence>
<dbReference type="Gene3D" id="3.90.120.10">
    <property type="entry name" value="DNA Methylase, subunit A, domain 2"/>
    <property type="match status" value="1"/>
</dbReference>
<keyword evidence="3" id="KW-0808">Transferase</keyword>
<keyword evidence="4" id="KW-0949">S-adenosyl-L-methionine</keyword>
<reference evidence="6 7" key="1">
    <citation type="journal article" date="2013" name="Int. J. Syst. Evol. Microbiol.">
        <title>Tumebacillus flagellatus sp. nov., an alpha-amylase/pullulanase-producing bacterium isolated from cassava wastewater.</title>
        <authorList>
            <person name="Wang Q."/>
            <person name="Xie N."/>
            <person name="Qin Y."/>
            <person name="Shen N."/>
            <person name="Zhu J."/>
            <person name="Mi H."/>
            <person name="Huang R."/>
        </authorList>
    </citation>
    <scope>NUCLEOTIDE SEQUENCE [LARGE SCALE GENOMIC DNA]</scope>
    <source>
        <strain evidence="6 7">GST4</strain>
    </source>
</reference>
<dbReference type="AlphaFoldDB" id="A0A074LLV0"/>
<comment type="caution">
    <text evidence="6">The sequence shown here is derived from an EMBL/GenBank/DDBJ whole genome shotgun (WGS) entry which is preliminary data.</text>
</comment>
<dbReference type="GO" id="GO:0003886">
    <property type="term" value="F:DNA (cytosine-5-)-methyltransferase activity"/>
    <property type="evidence" value="ECO:0007669"/>
    <property type="project" value="UniProtKB-EC"/>
</dbReference>
<gene>
    <name evidence="6" type="ORF">EL26_23915</name>
</gene>
<dbReference type="STRING" id="1157490.EL26_23915"/>
<proteinExistence type="predicted"/>
<organism evidence="6 7">
    <name type="scientific">Tumebacillus flagellatus</name>
    <dbReference type="NCBI Taxonomy" id="1157490"/>
    <lineage>
        <taxon>Bacteria</taxon>
        <taxon>Bacillati</taxon>
        <taxon>Bacillota</taxon>
        <taxon>Bacilli</taxon>
        <taxon>Bacillales</taxon>
        <taxon>Alicyclobacillaceae</taxon>
        <taxon>Tumebacillus</taxon>
    </lineage>
</organism>
<dbReference type="Pfam" id="PF00145">
    <property type="entry name" value="DNA_methylase"/>
    <property type="match status" value="2"/>
</dbReference>
<dbReference type="Proteomes" id="UP000027931">
    <property type="component" value="Unassembled WGS sequence"/>
</dbReference>
<dbReference type="REBASE" id="98324">
    <property type="entry name" value="M.TflGST4ORF23915P"/>
</dbReference>
<dbReference type="PANTHER" id="PTHR10629">
    <property type="entry name" value="CYTOSINE-SPECIFIC METHYLTRANSFERASE"/>
    <property type="match status" value="1"/>
</dbReference>
<dbReference type="SUPFAM" id="SSF53335">
    <property type="entry name" value="S-adenosyl-L-methionine-dependent methyltransferases"/>
    <property type="match status" value="1"/>
</dbReference>
<dbReference type="GO" id="GO:0044027">
    <property type="term" value="P:negative regulation of gene expression via chromosomal CpG island methylation"/>
    <property type="evidence" value="ECO:0007669"/>
    <property type="project" value="TreeGrafter"/>
</dbReference>
<evidence type="ECO:0000256" key="2">
    <source>
        <dbReference type="ARBA" id="ARBA00022603"/>
    </source>
</evidence>
<accession>A0A074LLV0</accession>
<dbReference type="InterPro" id="IPR029063">
    <property type="entry name" value="SAM-dependent_MTases_sf"/>
</dbReference>
<dbReference type="GO" id="GO:0032259">
    <property type="term" value="P:methylation"/>
    <property type="evidence" value="ECO:0007669"/>
    <property type="project" value="UniProtKB-KW"/>
</dbReference>
<dbReference type="eggNOG" id="COG0270">
    <property type="taxonomic scope" value="Bacteria"/>
</dbReference>
<name>A0A074LLV0_9BACL</name>
<evidence type="ECO:0000256" key="3">
    <source>
        <dbReference type="ARBA" id="ARBA00022679"/>
    </source>
</evidence>
<evidence type="ECO:0000313" key="6">
    <source>
        <dbReference type="EMBL" id="KEO80868.1"/>
    </source>
</evidence>
<dbReference type="InterPro" id="IPR050390">
    <property type="entry name" value="C5-Methyltransferase"/>
</dbReference>
<dbReference type="InterPro" id="IPR001525">
    <property type="entry name" value="C5_MeTfrase"/>
</dbReference>
<keyword evidence="2" id="KW-0489">Methyltransferase</keyword>